<reference evidence="14" key="4">
    <citation type="journal article" date="2019" name="Appl. Environ. Microbiol.">
        <title>Population genetics and characterization of Campylobacter jejuni isolates in western jackdaws and game birds in Finland.</title>
        <authorList>
            <person name="Kovanen S."/>
            <person name="Rossi M."/>
            <person name="Pohja-Mykra M."/>
            <person name="Nieminen T."/>
            <person name="Raunio-Saarnisto M."/>
            <person name="Sauvala M."/>
            <person name="Fredriksson-Ahomaa M."/>
            <person name="Hanninen M.L."/>
            <person name="Kivisto R."/>
        </authorList>
    </citation>
    <scope>NUCLEOTIDE SEQUENCE</scope>
    <source>
        <strain evidence="14">SO-26</strain>
    </source>
</reference>
<evidence type="ECO:0000256" key="6">
    <source>
        <dbReference type="HAMAP-Rule" id="MF_01123"/>
    </source>
</evidence>
<feature type="binding site" evidence="6">
    <location>
        <begin position="192"/>
        <end position="195"/>
    </location>
    <ligand>
        <name>CoA</name>
        <dbReference type="ChEBI" id="CHEBI:57287"/>
    </ligand>
</feature>
<dbReference type="EMBL" id="PQZD01000004">
    <property type="protein sequence ID" value="RTI48338.1"/>
    <property type="molecule type" value="Genomic_DNA"/>
</dbReference>
<reference evidence="14" key="2">
    <citation type="submission" date="2018-01" db="EMBL/GenBank/DDBJ databases">
        <authorList>
            <person name="Kovanen S."/>
            <person name="Nieminen T."/>
            <person name="Pohja-Mykra M."/>
            <person name="Raunio-Saarnisto M."/>
            <person name="Sauvala M."/>
            <person name="Fredriksson-Ahomaa M."/>
            <person name="Hanninen M.-L."/>
            <person name="Kivisto R."/>
        </authorList>
    </citation>
    <scope>NUCLEOTIDE SEQUENCE</scope>
    <source>
        <strain evidence="14">SO-26</strain>
    </source>
</reference>
<dbReference type="PANTHER" id="PTHR24095:SF14">
    <property type="entry name" value="ACETYL-COENZYME A SYNTHETASE 1"/>
    <property type="match status" value="1"/>
</dbReference>
<dbReference type="OMA" id="INVSYNC"/>
<dbReference type="PANTHER" id="PTHR24095">
    <property type="entry name" value="ACETYL-COENZYME A SYNTHETASE"/>
    <property type="match status" value="1"/>
</dbReference>
<dbReference type="Pfam" id="PF13193">
    <property type="entry name" value="AMP-binding_C"/>
    <property type="match status" value="1"/>
</dbReference>
<feature type="domain" description="AMP-binding enzyme C-terminal" evidence="8">
    <location>
        <begin position="535"/>
        <end position="617"/>
    </location>
</feature>
<sequence length="657" mass="73958">MLNQNNQELFKPSKEFSRNARIKNLCEYYDLCDEAKEDFEGFWKRQAFEKIEWFSPFSRVLNEDKAPFYKWFEGGTLNVSYQCLDRHMKTRRNKAALIFEGEMGDYEVYTYRRLLHETCKAANLLKKFGVKKGDRVVIYMPMIPETAIVMLACARIGAIHSVVFGGFSPEALRDRIIDAGAKLVVTADGAFRRGKPYMLKPAVDKALSEGCESVEKVLIVIRNNEPIEYIKGRDYVYNELVKNESYKCEPEIMDSEDLLFLLYTSGSTGKPKGVMHASAGYILWAQMTMEWVFDIKDYDNYWCSADVGWITGHTYVVYGPLACGATTIMHEGTPTYPNSGRWWRMIEEYQISKFYTSPTAIRMLHADAPNEPRKYDLSTLEVLGTVGEPINPSAWKWFYDEIGGTKSPIVDTWWQTETGGHMITPLPGATPLKPGCATLPLPGIFAEVIDEEGNKKDEGEDGLLCITKPWPSMIRGIWGNDERYIESYFSQAKKDGKAVYFSGDGAFYDKNGYITITGRTDDVVNVAGHRIGTAEIESAIAKHPSVAESAVVSILDTIKGESLFAFVVLSPASSCDLGGAIETLKELNDILRVEIGPIAKIEKILYTPGLPKTRSGKIMRRILRTIARGEEIKQDISTLEDSKVVETIVKLAKAEFE</sequence>
<proteinExistence type="inferred from homology"/>
<dbReference type="SMR" id="A0A1E7PFM2"/>
<keyword evidence="3 6" id="KW-0547">Nucleotide-binding</keyword>
<evidence type="ECO:0000256" key="3">
    <source>
        <dbReference type="ARBA" id="ARBA00022741"/>
    </source>
</evidence>
<dbReference type="InterPro" id="IPR045851">
    <property type="entry name" value="AMP-bd_C_sf"/>
</dbReference>
<feature type="binding site" evidence="6">
    <location>
        <position position="530"/>
    </location>
    <ligand>
        <name>ATP</name>
        <dbReference type="ChEBI" id="CHEBI:30616"/>
    </ligand>
</feature>
<dbReference type="GO" id="GO:0046872">
    <property type="term" value="F:metal ion binding"/>
    <property type="evidence" value="ECO:0007669"/>
    <property type="project" value="UniProtKB-KW"/>
</dbReference>
<evidence type="ECO:0000313" key="13">
    <source>
        <dbReference type="EMBL" id="OEY02186.1"/>
    </source>
</evidence>
<feature type="binding site" evidence="6">
    <location>
        <begin position="387"/>
        <end position="389"/>
    </location>
    <ligand>
        <name>ATP</name>
        <dbReference type="ChEBI" id="CHEBI:30616"/>
    </ligand>
</feature>
<dbReference type="Proteomes" id="UP000466051">
    <property type="component" value="Unassembled WGS sequence"/>
</dbReference>
<evidence type="ECO:0000313" key="18">
    <source>
        <dbReference type="Proteomes" id="UP000865592"/>
    </source>
</evidence>
<feature type="binding site" evidence="6">
    <location>
        <position position="504"/>
    </location>
    <ligand>
        <name>ATP</name>
        <dbReference type="ChEBI" id="CHEBI:30616"/>
    </ligand>
</feature>
<evidence type="ECO:0000256" key="4">
    <source>
        <dbReference type="ARBA" id="ARBA00022840"/>
    </source>
</evidence>
<evidence type="ECO:0000256" key="2">
    <source>
        <dbReference type="ARBA" id="ARBA00022598"/>
    </source>
</evidence>
<evidence type="ECO:0000313" key="15">
    <source>
        <dbReference type="Proteomes" id="UP000335162"/>
    </source>
</evidence>
<reference evidence="13 18" key="1">
    <citation type="submission" date="2016-09" db="EMBL/GenBank/DDBJ databases">
        <title>Campylobacter genomics.</title>
        <authorList>
            <person name="Weis A.M."/>
            <person name="Weimer B.C."/>
            <person name="Gilpin B."/>
            <person name="Huang B.C."/>
            <person name="Kong N."/>
        </authorList>
    </citation>
    <scope>NUCLEOTIDE SEQUENCE [LARGE SCALE GENOMIC DNA]</scope>
    <source>
        <strain evidence="13 18">BCW_4735</strain>
    </source>
</reference>
<dbReference type="EMBL" id="AACNRY010000014">
    <property type="protein sequence ID" value="EAL3735648.1"/>
    <property type="molecule type" value="Genomic_DNA"/>
</dbReference>
<dbReference type="InterPro" id="IPR032387">
    <property type="entry name" value="ACAS_N"/>
</dbReference>
<dbReference type="FunFam" id="3.40.50.12780:FF:000001">
    <property type="entry name" value="Acetyl-coenzyme A synthetase"/>
    <property type="match status" value="1"/>
</dbReference>
<keyword evidence="6" id="KW-0460">Magnesium</keyword>
<feature type="binding site" evidence="6">
    <location>
        <position position="592"/>
    </location>
    <ligand>
        <name>CoA</name>
        <dbReference type="ChEBI" id="CHEBI:57287"/>
    </ligand>
</feature>
<keyword evidence="2 6" id="KW-0436">Ligase</keyword>
<evidence type="ECO:0000256" key="5">
    <source>
        <dbReference type="ARBA" id="ARBA00022990"/>
    </source>
</evidence>
<dbReference type="PROSITE" id="PS00455">
    <property type="entry name" value="AMP_BINDING"/>
    <property type="match status" value="1"/>
</dbReference>
<dbReference type="CDD" id="cd05966">
    <property type="entry name" value="ACS"/>
    <property type="match status" value="1"/>
</dbReference>
<dbReference type="HAMAP" id="MF_01123">
    <property type="entry name" value="Ac_CoA_synth"/>
    <property type="match status" value="1"/>
</dbReference>
<dbReference type="EMBL" id="AANOAG010000006">
    <property type="protein sequence ID" value="EDP7180961.1"/>
    <property type="molecule type" value="Genomic_DNA"/>
</dbReference>
<evidence type="ECO:0000313" key="12">
    <source>
        <dbReference type="EMBL" id="EDP7180961.1"/>
    </source>
</evidence>
<comment type="PTM">
    <text evidence="6">Acetylated. Deacetylation by the SIR2-homolog deacetylase activates the enzyme.</text>
</comment>
<evidence type="ECO:0000313" key="10">
    <source>
        <dbReference type="EMBL" id="EAJ9718890.1"/>
    </source>
</evidence>
<reference evidence="11 15" key="3">
    <citation type="submission" date="2018-05" db="EMBL/GenBank/DDBJ databases">
        <authorList>
            <consortium name="NARMS: The National Antimicrobial Resistance Monitoring System"/>
        </authorList>
    </citation>
    <scope>NUCLEOTIDE SEQUENCE [LARGE SCALE GENOMIC DNA]</scope>
    <source>
        <strain evidence="11 15">FSIS1607212</strain>
    </source>
</reference>
<dbReference type="SUPFAM" id="SSF56801">
    <property type="entry name" value="Acetyl-CoA synthetase-like"/>
    <property type="match status" value="1"/>
</dbReference>
<feature type="binding site" evidence="6">
    <location>
        <position position="519"/>
    </location>
    <ligand>
        <name>ATP</name>
        <dbReference type="ChEBI" id="CHEBI:30616"/>
    </ligand>
</feature>
<evidence type="ECO:0000256" key="1">
    <source>
        <dbReference type="ARBA" id="ARBA00006432"/>
    </source>
</evidence>
<dbReference type="GO" id="GO:0005524">
    <property type="term" value="F:ATP binding"/>
    <property type="evidence" value="ECO:0007669"/>
    <property type="project" value="UniProtKB-KW"/>
</dbReference>
<dbReference type="AlphaFoldDB" id="A0A1E7PFM2"/>
<name>A0A1E7PFM2_CAMJU</name>
<feature type="modified residue" description="N6-acetyllysine" evidence="6">
    <location>
        <position position="617"/>
    </location>
</feature>
<comment type="caution">
    <text evidence="6">Lacks conserved residue(s) required for the propagation of feature annotation.</text>
</comment>
<dbReference type="Proteomes" id="UP000865592">
    <property type="component" value="Unassembled WGS sequence"/>
</dbReference>
<dbReference type="Proteomes" id="UP000335162">
    <property type="component" value="Unassembled WGS sequence"/>
</dbReference>
<dbReference type="Gene3D" id="3.40.50.12780">
    <property type="entry name" value="N-terminal domain of ligase-like"/>
    <property type="match status" value="1"/>
</dbReference>
<evidence type="ECO:0000313" key="14">
    <source>
        <dbReference type="EMBL" id="RTI48338.1"/>
    </source>
</evidence>
<evidence type="ECO:0000259" key="8">
    <source>
        <dbReference type="Pfam" id="PF13193"/>
    </source>
</evidence>
<dbReference type="Gene3D" id="3.30.300.30">
    <property type="match status" value="1"/>
</dbReference>
<reference evidence="10 16" key="5">
    <citation type="submission" date="2019-04" db="EMBL/GenBank/DDBJ databases">
        <authorList>
            <consortium name="PulseNet: The National Subtyping Network for Foodborne Disease Surveillance"/>
            <person name="Tarr C.L."/>
            <person name="Trees E."/>
            <person name="Katz L.S."/>
            <person name="Carleton-Romer H.A."/>
            <person name="Stroika S."/>
            <person name="Kucerova Z."/>
            <person name="Roache K.F."/>
            <person name="Sabol A.L."/>
            <person name="Besser J."/>
            <person name="Gerner-Smidt P."/>
        </authorList>
    </citation>
    <scope>NUCLEOTIDE SEQUENCE [LARGE SCALE GENOMIC DNA]</scope>
    <source>
        <strain evidence="10 16">PNUSAC009041</strain>
        <strain evidence="12 17">PNUSAC013726</strain>
    </source>
</reference>
<dbReference type="InterPro" id="IPR011904">
    <property type="entry name" value="Ac_CoA_lig"/>
</dbReference>
<gene>
    <name evidence="10" type="primary">acs</name>
    <name evidence="6" type="synonym">acsA</name>
    <name evidence="13" type="ORF">A0K99_05720</name>
    <name evidence="11" type="ORF">BFD99_06680</name>
    <name evidence="14" type="ORF">C3I27_05430</name>
    <name evidence="10" type="ORF">E8P16_05450</name>
    <name evidence="12" type="ORF">GNO00_05225</name>
</gene>
<dbReference type="InterPro" id="IPR020845">
    <property type="entry name" value="AMP-binding_CS"/>
</dbReference>
<dbReference type="EC" id="6.2.1.1" evidence="6"/>
<dbReference type="NCBIfam" id="NF001208">
    <property type="entry name" value="PRK00174.1"/>
    <property type="match status" value="1"/>
</dbReference>
<dbReference type="NCBIfam" id="TIGR02188">
    <property type="entry name" value="Ac_CoA_lig_AcsA"/>
    <property type="match status" value="1"/>
</dbReference>
<dbReference type="RefSeq" id="WP_002851288.1">
    <property type="nucleotide sequence ID" value="NZ_AACERE020000007.1"/>
</dbReference>
<accession>A0A1E7PFM2</accession>
<dbReference type="Pfam" id="PF16177">
    <property type="entry name" value="ACAS_N"/>
    <property type="match status" value="1"/>
</dbReference>
<comment type="caution">
    <text evidence="10">The sequence shown here is derived from an EMBL/GenBank/DDBJ whole genome shotgun (WGS) entry which is preliminary data.</text>
</comment>
<evidence type="ECO:0000313" key="11">
    <source>
        <dbReference type="EMBL" id="EAL3735648.1"/>
    </source>
</evidence>
<dbReference type="InterPro" id="IPR042099">
    <property type="entry name" value="ANL_N_sf"/>
</dbReference>
<feature type="binding site" evidence="6">
    <location>
        <position position="311"/>
    </location>
    <ligand>
        <name>CoA</name>
        <dbReference type="ChEBI" id="CHEBI:57287"/>
    </ligand>
</feature>
<comment type="cofactor">
    <cofactor evidence="6">
        <name>Mg(2+)</name>
        <dbReference type="ChEBI" id="CHEBI:18420"/>
    </cofactor>
</comment>
<dbReference type="InterPro" id="IPR000873">
    <property type="entry name" value="AMP-dep_synth/lig_dom"/>
</dbReference>
<dbReference type="Proteomes" id="UP000287197">
    <property type="component" value="Unassembled WGS sequence"/>
</dbReference>
<dbReference type="EMBL" id="MKBD01000014">
    <property type="protein sequence ID" value="OEY02186.1"/>
    <property type="molecule type" value="Genomic_DNA"/>
</dbReference>
<feature type="binding site" evidence="6">
    <location>
        <position position="543"/>
    </location>
    <ligand>
        <name>Mg(2+)</name>
        <dbReference type="ChEBI" id="CHEBI:18420"/>
    </ligand>
</feature>
<evidence type="ECO:0000313" key="16">
    <source>
        <dbReference type="Proteomes" id="UP000349590"/>
    </source>
</evidence>
<evidence type="ECO:0000259" key="7">
    <source>
        <dbReference type="Pfam" id="PF00501"/>
    </source>
</evidence>
<feature type="binding site" evidence="6">
    <location>
        <position position="546"/>
    </location>
    <ligand>
        <name>Mg(2+)</name>
        <dbReference type="ChEBI" id="CHEBI:18420"/>
    </ligand>
</feature>
<comment type="function">
    <text evidence="6">Catalyzes the conversion of acetate into acetyl-CoA (AcCoA), an essential intermediate at the junction of anabolic and catabolic pathways. AcsA undergoes a two-step reaction. In the first half reaction, AcsA combines acetate with ATP to form acetyl-adenylate (AcAMP) intermediate. In the second half reaction, it can then transfer the acetyl group from AcAMP to the sulfhydryl group of CoA, forming the product AcCoA.</text>
</comment>
<protein>
    <recommendedName>
        <fullName evidence="6">Acetyl-coenzyme A synthetase</fullName>
        <shortName evidence="6">AcCoA synthetase</shortName>
        <shortName evidence="6">Acs</shortName>
        <ecNumber evidence="6">6.2.1.1</ecNumber>
    </recommendedName>
    <alternativeName>
        <fullName evidence="6">Acetate--CoA ligase</fullName>
    </alternativeName>
    <alternativeName>
        <fullName evidence="6">Acyl-activating enzyme</fullName>
    </alternativeName>
</protein>
<organism evidence="10 16">
    <name type="scientific">Campylobacter jejuni</name>
    <dbReference type="NCBI Taxonomy" id="197"/>
    <lineage>
        <taxon>Bacteria</taxon>
        <taxon>Pseudomonadati</taxon>
        <taxon>Campylobacterota</taxon>
        <taxon>Epsilonproteobacteria</taxon>
        <taxon>Campylobacterales</taxon>
        <taxon>Campylobacteraceae</taxon>
        <taxon>Campylobacter</taxon>
    </lineage>
</organism>
<dbReference type="GO" id="GO:0019427">
    <property type="term" value="P:acetyl-CoA biosynthetic process from acetate"/>
    <property type="evidence" value="ECO:0007669"/>
    <property type="project" value="UniProtKB-UniRule"/>
</dbReference>
<dbReference type="Pfam" id="PF00501">
    <property type="entry name" value="AMP-binding"/>
    <property type="match status" value="1"/>
</dbReference>
<dbReference type="InterPro" id="IPR025110">
    <property type="entry name" value="AMP-bd_C"/>
</dbReference>
<keyword evidence="4 6" id="KW-0067">ATP-binding</keyword>
<comment type="similarity">
    <text evidence="1 6">Belongs to the ATP-dependent AMP-binding enzyme family.</text>
</comment>
<dbReference type="GO" id="GO:0016208">
    <property type="term" value="F:AMP binding"/>
    <property type="evidence" value="ECO:0007669"/>
    <property type="project" value="InterPro"/>
</dbReference>
<evidence type="ECO:0000313" key="17">
    <source>
        <dbReference type="Proteomes" id="UP000466051"/>
    </source>
</evidence>
<keyword evidence="5 6" id="KW-0007">Acetylation</keyword>
<dbReference type="GO" id="GO:0003987">
    <property type="term" value="F:acetate-CoA ligase activity"/>
    <property type="evidence" value="ECO:0007669"/>
    <property type="project" value="UniProtKB-UniRule"/>
</dbReference>
<dbReference type="EMBL" id="AACCII010000006">
    <property type="protein sequence ID" value="EAJ9718890.1"/>
    <property type="molecule type" value="Genomic_DNA"/>
</dbReference>
<keyword evidence="6" id="KW-0479">Metal-binding</keyword>
<comment type="catalytic activity">
    <reaction evidence="6">
        <text>acetate + ATP + CoA = acetyl-CoA + AMP + diphosphate</text>
        <dbReference type="Rhea" id="RHEA:23176"/>
        <dbReference type="ChEBI" id="CHEBI:30089"/>
        <dbReference type="ChEBI" id="CHEBI:30616"/>
        <dbReference type="ChEBI" id="CHEBI:33019"/>
        <dbReference type="ChEBI" id="CHEBI:57287"/>
        <dbReference type="ChEBI" id="CHEBI:57288"/>
        <dbReference type="ChEBI" id="CHEBI:456215"/>
        <dbReference type="EC" id="6.2.1.1"/>
    </reaction>
</comment>
<dbReference type="Proteomes" id="UP000349590">
    <property type="component" value="Unassembled WGS sequence"/>
</dbReference>
<dbReference type="GO" id="GO:0005829">
    <property type="term" value="C:cytosol"/>
    <property type="evidence" value="ECO:0007669"/>
    <property type="project" value="TreeGrafter"/>
</dbReference>
<feature type="domain" description="Acetyl-coenzyme A synthetase N-terminal" evidence="9">
    <location>
        <begin position="28"/>
        <end position="83"/>
    </location>
</feature>
<feature type="domain" description="AMP-dependent synthetase/ligase" evidence="7">
    <location>
        <begin position="85"/>
        <end position="478"/>
    </location>
</feature>
<evidence type="ECO:0000259" key="9">
    <source>
        <dbReference type="Pfam" id="PF16177"/>
    </source>
</evidence>
<feature type="binding site" evidence="6">
    <location>
        <begin position="411"/>
        <end position="416"/>
    </location>
    <ligand>
        <name>ATP</name>
        <dbReference type="ChEBI" id="CHEBI:30616"/>
    </ligand>
</feature>